<keyword evidence="5" id="KW-1133">Transmembrane helix</keyword>
<dbReference type="GO" id="GO:0016020">
    <property type="term" value="C:membrane"/>
    <property type="evidence" value="ECO:0007669"/>
    <property type="project" value="UniProtKB-SubCell"/>
</dbReference>
<keyword evidence="3 4" id="KW-0808">Transferase</keyword>
<comment type="catalytic activity">
    <reaction evidence="5">
        <text>glucuronate acceptor + UDP-alpha-D-glucuronate = acceptor beta-D-glucuronoside + UDP + H(+)</text>
        <dbReference type="Rhea" id="RHEA:21032"/>
        <dbReference type="ChEBI" id="CHEBI:15378"/>
        <dbReference type="ChEBI" id="CHEBI:58052"/>
        <dbReference type="ChEBI" id="CHEBI:58223"/>
        <dbReference type="ChEBI" id="CHEBI:132367"/>
        <dbReference type="ChEBI" id="CHEBI:132368"/>
        <dbReference type="EC" id="2.4.1.17"/>
    </reaction>
</comment>
<evidence type="ECO:0000256" key="1">
    <source>
        <dbReference type="ARBA" id="ARBA00009995"/>
    </source>
</evidence>
<dbReference type="Pfam" id="PF00201">
    <property type="entry name" value="UDPGT"/>
    <property type="match status" value="1"/>
</dbReference>
<dbReference type="InterPro" id="IPR050271">
    <property type="entry name" value="UDP-glycosyltransferase"/>
</dbReference>
<feature type="chain" id="PRO_5008447417" description="UDP-glucuronosyltransferase" evidence="5">
    <location>
        <begin position="17"/>
        <end position="518"/>
    </location>
</feature>
<organism evidence="6">
    <name type="scientific">Graphocephala atropunctata</name>
    <dbReference type="NCBI Taxonomy" id="36148"/>
    <lineage>
        <taxon>Eukaryota</taxon>
        <taxon>Metazoa</taxon>
        <taxon>Ecdysozoa</taxon>
        <taxon>Arthropoda</taxon>
        <taxon>Hexapoda</taxon>
        <taxon>Insecta</taxon>
        <taxon>Pterygota</taxon>
        <taxon>Neoptera</taxon>
        <taxon>Paraneoptera</taxon>
        <taxon>Hemiptera</taxon>
        <taxon>Auchenorrhyncha</taxon>
        <taxon>Membracoidea</taxon>
        <taxon>Cicadellidae</taxon>
        <taxon>Cicadellinae</taxon>
        <taxon>Cicadellini</taxon>
        <taxon>Graphocephala</taxon>
    </lineage>
</organism>
<keyword evidence="5" id="KW-0472">Membrane</keyword>
<dbReference type="GO" id="GO:0015020">
    <property type="term" value="F:glucuronosyltransferase activity"/>
    <property type="evidence" value="ECO:0007669"/>
    <property type="project" value="UniProtKB-EC"/>
</dbReference>
<dbReference type="InterPro" id="IPR002213">
    <property type="entry name" value="UDP_glucos_trans"/>
</dbReference>
<dbReference type="EMBL" id="GEBQ01006129">
    <property type="protein sequence ID" value="JAT33848.1"/>
    <property type="molecule type" value="Transcribed_RNA"/>
</dbReference>
<dbReference type="PROSITE" id="PS00375">
    <property type="entry name" value="UDPGT"/>
    <property type="match status" value="1"/>
</dbReference>
<dbReference type="PANTHER" id="PTHR48043:SF159">
    <property type="entry name" value="EG:EG0003.4 PROTEIN-RELATED"/>
    <property type="match status" value="1"/>
</dbReference>
<dbReference type="SUPFAM" id="SSF53756">
    <property type="entry name" value="UDP-Glycosyltransferase/glycogen phosphorylase"/>
    <property type="match status" value="1"/>
</dbReference>
<feature type="signal peptide" evidence="5">
    <location>
        <begin position="1"/>
        <end position="16"/>
    </location>
</feature>
<comment type="subcellular location">
    <subcellularLocation>
        <location evidence="5">Membrane</location>
        <topology evidence="5">Single-pass membrane protein</topology>
    </subcellularLocation>
</comment>
<evidence type="ECO:0000256" key="3">
    <source>
        <dbReference type="ARBA" id="ARBA00022679"/>
    </source>
</evidence>
<evidence type="ECO:0000256" key="4">
    <source>
        <dbReference type="RuleBase" id="RU003718"/>
    </source>
</evidence>
<dbReference type="PANTHER" id="PTHR48043">
    <property type="entry name" value="EG:EG0003.4 PROTEIN-RELATED"/>
    <property type="match status" value="1"/>
</dbReference>
<dbReference type="InterPro" id="IPR035595">
    <property type="entry name" value="UDP_glycos_trans_CS"/>
</dbReference>
<reference evidence="6" key="1">
    <citation type="submission" date="2015-11" db="EMBL/GenBank/DDBJ databases">
        <title>De novo transcriptome assembly of four potential Pierce s Disease insect vectors from Arizona vineyards.</title>
        <authorList>
            <person name="Tassone E.E."/>
        </authorList>
    </citation>
    <scope>NUCLEOTIDE SEQUENCE</scope>
</reference>
<dbReference type="EC" id="2.4.1.17" evidence="5"/>
<evidence type="ECO:0000256" key="2">
    <source>
        <dbReference type="ARBA" id="ARBA00022676"/>
    </source>
</evidence>
<comment type="similarity">
    <text evidence="1 4">Belongs to the UDP-glycosyltransferase family.</text>
</comment>
<gene>
    <name evidence="6" type="ORF">g.41494</name>
</gene>
<keyword evidence="5" id="KW-0732">Signal</keyword>
<dbReference type="CDD" id="cd03784">
    <property type="entry name" value="GT1_Gtf-like"/>
    <property type="match status" value="1"/>
</dbReference>
<dbReference type="AlphaFoldDB" id="A0A1B6MD44"/>
<accession>A0A1B6MD44</accession>
<feature type="transmembrane region" description="Helical" evidence="5">
    <location>
        <begin position="471"/>
        <end position="495"/>
    </location>
</feature>
<proteinExistence type="inferred from homology"/>
<sequence length="518" mass="59009">MKLLFPLLMLASVADSARILSVFPISGKSHHGLFQATLKSLAARGHHIVNYSPYKLDKPMANYTDILLENIEPPDKSLTREKLEMFMKMPSTGMAIFLWMGMEMPAQTFKDKKVKELIESNEQFDLVIIEAMFTQEAFLGFGHKFKAPVISLHPFGSFGVVNKAAGNPLSLSYIPDLAFSSSDHMSFLERFFNCISILSSLIYYYTVYTPKIDVLLKETFKDPTMPPVTDMIHNISLYMTNAHPNVHYAQPYTPNIVPIGGIHLSSERKPLPADMKKFIDEAKDGVIYFSLGSVVPDHVLGQEFFDMFTKAFQNLPQRVLWKTGWEHKSLPDNVMTSKWMPQQDILAHPNVVLFMTHGGIFSQHEAIHAGVPTVCIPVMGDQMLNARFYEEREIGAVLSFQSLSEERIISSVNKIVSNPKYKENMKRMSKVYQDRPKSAAESFVFWVEYVLRHNGAHHLRPASSLLPWYQLYLVDVIAVLLLTAALMVVAVYFVLRKIFRLFRRNTKPSKSSEKKKKN</sequence>
<protein>
    <recommendedName>
        <fullName evidence="5">UDP-glucuronosyltransferase</fullName>
        <ecNumber evidence="5">2.4.1.17</ecNumber>
    </recommendedName>
</protein>
<evidence type="ECO:0000256" key="5">
    <source>
        <dbReference type="RuleBase" id="RU362059"/>
    </source>
</evidence>
<evidence type="ECO:0000313" key="6">
    <source>
        <dbReference type="EMBL" id="JAT33848.1"/>
    </source>
</evidence>
<name>A0A1B6MD44_9HEMI</name>
<dbReference type="FunFam" id="3.40.50.2000:FF:000021">
    <property type="entry name" value="UDP-glucuronosyltransferase"/>
    <property type="match status" value="1"/>
</dbReference>
<dbReference type="Gene3D" id="3.40.50.2000">
    <property type="entry name" value="Glycogen Phosphorylase B"/>
    <property type="match status" value="1"/>
</dbReference>
<keyword evidence="5" id="KW-0812">Transmembrane</keyword>
<keyword evidence="2 4" id="KW-0328">Glycosyltransferase</keyword>